<reference evidence="1" key="1">
    <citation type="journal article" date="2021" name="Microb. Physiol.">
        <title>Proteogenomic Insights into the Physiology of Marine, Sulfate-Reducing, Filamentous Desulfonema limicola and Desulfonema magnum.</title>
        <authorList>
            <person name="Schnaars V."/>
            <person name="Wohlbrand L."/>
            <person name="Scheve S."/>
            <person name="Hinrichs C."/>
            <person name="Reinhardt R."/>
            <person name="Rabus R."/>
        </authorList>
    </citation>
    <scope>NUCLEOTIDE SEQUENCE</scope>
    <source>
        <strain evidence="1">4be13</strain>
    </source>
</reference>
<dbReference type="AlphaFoldDB" id="A0A975BSJ9"/>
<evidence type="ECO:0000313" key="2">
    <source>
        <dbReference type="Proteomes" id="UP000663722"/>
    </source>
</evidence>
<gene>
    <name evidence="1" type="ORF">dnm_066940</name>
</gene>
<sequence length="41" mass="4839">MWRKDYFATAGENSFPIHNFPSDDAHTILTDKLLNRRFTPD</sequence>
<accession>A0A975BSJ9</accession>
<organism evidence="1 2">
    <name type="scientific">Desulfonema magnum</name>
    <dbReference type="NCBI Taxonomy" id="45655"/>
    <lineage>
        <taxon>Bacteria</taxon>
        <taxon>Pseudomonadati</taxon>
        <taxon>Thermodesulfobacteriota</taxon>
        <taxon>Desulfobacteria</taxon>
        <taxon>Desulfobacterales</taxon>
        <taxon>Desulfococcaceae</taxon>
        <taxon>Desulfonema</taxon>
    </lineage>
</organism>
<dbReference type="KEGG" id="dmm:dnm_066940"/>
<proteinExistence type="predicted"/>
<name>A0A975BSJ9_9BACT</name>
<evidence type="ECO:0000313" key="1">
    <source>
        <dbReference type="EMBL" id="QTA90633.1"/>
    </source>
</evidence>
<dbReference type="EMBL" id="CP061800">
    <property type="protein sequence ID" value="QTA90633.1"/>
    <property type="molecule type" value="Genomic_DNA"/>
</dbReference>
<dbReference type="Proteomes" id="UP000663722">
    <property type="component" value="Chromosome"/>
</dbReference>
<protein>
    <submittedName>
        <fullName evidence="1">Uncharacterized protein</fullName>
    </submittedName>
</protein>
<keyword evidence="2" id="KW-1185">Reference proteome</keyword>